<feature type="disulfide bond" evidence="17">
    <location>
        <begin position="215"/>
        <end position="252"/>
    </location>
</feature>
<evidence type="ECO:0000256" key="12">
    <source>
        <dbReference type="ARBA" id="ARBA00023157"/>
    </source>
</evidence>
<keyword evidence="9 18" id="KW-1133">Transmembrane helix</keyword>
<evidence type="ECO:0000256" key="1">
    <source>
        <dbReference type="ARBA" id="ARBA00004251"/>
    </source>
</evidence>
<organism evidence="21 22">
    <name type="scientific">Bison bison bison</name>
    <name type="common">North American plains bison</name>
    <dbReference type="NCBI Taxonomy" id="43346"/>
    <lineage>
        <taxon>Eukaryota</taxon>
        <taxon>Metazoa</taxon>
        <taxon>Chordata</taxon>
        <taxon>Craniata</taxon>
        <taxon>Vertebrata</taxon>
        <taxon>Euteleostomi</taxon>
        <taxon>Mammalia</taxon>
        <taxon>Eutheria</taxon>
        <taxon>Laurasiatheria</taxon>
        <taxon>Artiodactyla</taxon>
        <taxon>Ruminantia</taxon>
        <taxon>Pecora</taxon>
        <taxon>Bovidae</taxon>
        <taxon>Bovinae</taxon>
        <taxon>Bison</taxon>
    </lineage>
</organism>
<dbReference type="CTD" id="3920"/>
<evidence type="ECO:0000256" key="6">
    <source>
        <dbReference type="ARBA" id="ARBA00022692"/>
    </source>
</evidence>
<dbReference type="InterPro" id="IPR048528">
    <property type="entry name" value="Lamp2-like_luminal"/>
</dbReference>
<evidence type="ECO:0000256" key="7">
    <source>
        <dbReference type="ARBA" id="ARBA00022729"/>
    </source>
</evidence>
<keyword evidence="11 17" id="KW-0472">Membrane</keyword>
<feature type="domain" description="Lysosome-associated membrane glycoprotein 2-like transmembrane" evidence="20">
    <location>
        <begin position="261"/>
        <end position="291"/>
    </location>
</feature>
<evidence type="ECO:0000256" key="8">
    <source>
        <dbReference type="ARBA" id="ARBA00022753"/>
    </source>
</evidence>
<evidence type="ECO:0000256" key="18">
    <source>
        <dbReference type="SAM" id="Phobius"/>
    </source>
</evidence>
<proteinExistence type="inferred from homology"/>
<dbReference type="Pfam" id="PF01299">
    <property type="entry name" value="Lamp2-like_luminal"/>
    <property type="match status" value="1"/>
</dbReference>
<reference evidence="22" key="1">
    <citation type="submission" date="2025-08" db="UniProtKB">
        <authorList>
            <consortium name="RefSeq"/>
        </authorList>
    </citation>
    <scope>IDENTIFICATION</scope>
    <source>
        <tissue evidence="22">Blood</tissue>
    </source>
</reference>
<dbReference type="PANTHER" id="PTHR11506:SF6">
    <property type="entry name" value="LYSOSOME-ASSOCIATED MEMBRANE GLYCOPROTEIN 2"/>
    <property type="match status" value="1"/>
</dbReference>
<gene>
    <name evidence="22" type="primary">LAMP2</name>
</gene>
<dbReference type="Pfam" id="PF21222">
    <property type="entry name" value="Lamp2_2nd"/>
    <property type="match status" value="1"/>
</dbReference>
<dbReference type="GO" id="GO:0009267">
    <property type="term" value="P:cellular response to starvation"/>
    <property type="evidence" value="ECO:0007669"/>
    <property type="project" value="TreeGrafter"/>
</dbReference>
<keyword evidence="7" id="KW-0732">Signal</keyword>
<keyword evidence="5" id="KW-1003">Cell membrane</keyword>
<dbReference type="PRINTS" id="PR00336">
    <property type="entry name" value="LYSASSOCTDMP"/>
</dbReference>
<comment type="subcellular location">
    <subcellularLocation>
        <location evidence="1">Cell membrane</location>
        <topology evidence="1">Single-pass type I membrane protein</topology>
    </subcellularLocation>
    <subcellularLocation>
        <location evidence="4">Cytoplasmic vesicle</location>
        <location evidence="4">Autophagosome membrane</location>
    </subcellularLocation>
    <subcellularLocation>
        <location evidence="3">Endosome membrane</location>
        <topology evidence="3">Single-pass type I membrane protein</topology>
    </subcellularLocation>
    <subcellularLocation>
        <location evidence="2 17">Lysosome membrane</location>
        <topology evidence="2 17">Single-pass type I membrane protein</topology>
    </subcellularLocation>
</comment>
<name>A0A6P3GFV0_BISBB</name>
<keyword evidence="13" id="KW-0325">Glycoprotein</keyword>
<dbReference type="KEGG" id="bbis:104982793"/>
<feature type="domain" description="Lysosome-associated membrane glycoprotein 2-like luminal" evidence="19">
    <location>
        <begin position="102"/>
        <end position="241"/>
    </location>
</feature>
<evidence type="ECO:0000256" key="9">
    <source>
        <dbReference type="ARBA" id="ARBA00022989"/>
    </source>
</evidence>
<dbReference type="GO" id="GO:0097352">
    <property type="term" value="P:autophagosome maturation"/>
    <property type="evidence" value="ECO:0007669"/>
    <property type="project" value="TreeGrafter"/>
</dbReference>
<dbReference type="PROSITE" id="PS00311">
    <property type="entry name" value="LAMP_2"/>
    <property type="match status" value="1"/>
</dbReference>
<evidence type="ECO:0000259" key="19">
    <source>
        <dbReference type="Pfam" id="PF01299"/>
    </source>
</evidence>
<dbReference type="InterPro" id="IPR048524">
    <property type="entry name" value="Lamp2-like_TM"/>
</dbReference>
<keyword evidence="10" id="KW-0072">Autophagy</keyword>
<feature type="transmembrane region" description="Helical" evidence="18">
    <location>
        <begin position="259"/>
        <end position="282"/>
    </location>
</feature>
<evidence type="ECO:0000259" key="20">
    <source>
        <dbReference type="Pfam" id="PF21222"/>
    </source>
</evidence>
<keyword evidence="12 17" id="KW-1015">Disulfide bond</keyword>
<dbReference type="GO" id="GO:0031902">
    <property type="term" value="C:late endosome membrane"/>
    <property type="evidence" value="ECO:0007669"/>
    <property type="project" value="TreeGrafter"/>
</dbReference>
<dbReference type="InterPro" id="IPR002000">
    <property type="entry name" value="Lysosome-assoc_membr_glycop"/>
</dbReference>
<keyword evidence="8" id="KW-0967">Endosome</keyword>
<dbReference type="PROSITE" id="PS51407">
    <property type="entry name" value="LAMP_3"/>
    <property type="match status" value="1"/>
</dbReference>
<evidence type="ECO:0000256" key="15">
    <source>
        <dbReference type="ARBA" id="ARBA00023329"/>
    </source>
</evidence>
<dbReference type="InterPro" id="IPR018134">
    <property type="entry name" value="LAMP_CS"/>
</dbReference>
<evidence type="ECO:0000256" key="11">
    <source>
        <dbReference type="ARBA" id="ARBA00023136"/>
    </source>
</evidence>
<protein>
    <recommendedName>
        <fullName evidence="16">Lysosome-associated membrane glycoprotein 2</fullName>
    </recommendedName>
</protein>
<evidence type="ECO:0000256" key="2">
    <source>
        <dbReference type="ARBA" id="ARBA00004352"/>
    </source>
</evidence>
<dbReference type="GeneID" id="104982793"/>
<keyword evidence="21" id="KW-1185">Reference proteome</keyword>
<comment type="caution">
    <text evidence="17">Lacks conserved residue(s) required for the propagation of feature annotation.</text>
</comment>
<dbReference type="FunFam" id="2.40.160.110:FF:000001">
    <property type="entry name" value="lysosome-associated membrane glycoprotein 2 isoform X2"/>
    <property type="match status" value="1"/>
</dbReference>
<evidence type="ECO:0000256" key="5">
    <source>
        <dbReference type="ARBA" id="ARBA00022475"/>
    </source>
</evidence>
<dbReference type="GO" id="GO:0000421">
    <property type="term" value="C:autophagosome membrane"/>
    <property type="evidence" value="ECO:0007669"/>
    <property type="project" value="TreeGrafter"/>
</dbReference>
<evidence type="ECO:0000256" key="17">
    <source>
        <dbReference type="PROSITE-ProRule" id="PRU00740"/>
    </source>
</evidence>
<dbReference type="GO" id="GO:0061740">
    <property type="term" value="P:protein targeting to lysosome involved in chaperone-mediated autophagy"/>
    <property type="evidence" value="ECO:0007669"/>
    <property type="project" value="TreeGrafter"/>
</dbReference>
<evidence type="ECO:0000313" key="22">
    <source>
        <dbReference type="RefSeq" id="XP_010830553.1"/>
    </source>
</evidence>
<evidence type="ECO:0000256" key="10">
    <source>
        <dbReference type="ARBA" id="ARBA00023006"/>
    </source>
</evidence>
<evidence type="ECO:0000256" key="16">
    <source>
        <dbReference type="ARBA" id="ARBA00074380"/>
    </source>
</evidence>
<keyword evidence="6 17" id="KW-0812">Transmembrane</keyword>
<keyword evidence="14 17" id="KW-0458">Lysosome</keyword>
<sequence>MYLYDHFPPTFLEIAVVKSCLTEVFTVNNRVALKIPLNDIFRCNSLSTLENRDVVQHYWDVHVQAFVQNGTVSTTEFLCDKDKTVTTAVPIVPTTLPSPTKPVVGSYSVVNSNGTCLLATMGLQLNITQDKVASVFNINPNTTNATGSCQPQTALLRLSSSNIKYLDFVFAVKNENRFYLKEVNVSMILVNGSVYSISNTNLSYWDAPLGSSYMCNKEQTVSVSGAFQINTFDLRVQPFSVTEGKYSTAQDCSADDDNFLVPIAVGAALAGVLILVLLAYFIGLKRHHAGYEQF</sequence>
<accession>A0A6P3GFV0</accession>
<feature type="disulfide bond" evidence="17">
    <location>
        <begin position="43"/>
        <end position="79"/>
    </location>
</feature>
<evidence type="ECO:0000313" key="21">
    <source>
        <dbReference type="Proteomes" id="UP000515208"/>
    </source>
</evidence>
<evidence type="ECO:0000256" key="4">
    <source>
        <dbReference type="ARBA" id="ARBA00004652"/>
    </source>
</evidence>
<dbReference type="PANTHER" id="PTHR11506">
    <property type="entry name" value="LYSOSOME-ASSOCIATED MEMBRANE GLYCOPROTEIN"/>
    <property type="match status" value="1"/>
</dbReference>
<dbReference type="Proteomes" id="UP000515208">
    <property type="component" value="Unplaced"/>
</dbReference>
<dbReference type="GO" id="GO:0005765">
    <property type="term" value="C:lysosomal membrane"/>
    <property type="evidence" value="ECO:0007669"/>
    <property type="project" value="UniProtKB-SubCell"/>
</dbReference>
<evidence type="ECO:0000256" key="3">
    <source>
        <dbReference type="ARBA" id="ARBA00004530"/>
    </source>
</evidence>
<dbReference type="Gene3D" id="2.40.160.110">
    <property type="match status" value="2"/>
</dbReference>
<evidence type="ECO:0000256" key="14">
    <source>
        <dbReference type="ARBA" id="ARBA00023228"/>
    </source>
</evidence>
<dbReference type="GO" id="GO:0005886">
    <property type="term" value="C:plasma membrane"/>
    <property type="evidence" value="ECO:0007669"/>
    <property type="project" value="UniProtKB-SubCell"/>
</dbReference>
<evidence type="ECO:0000256" key="13">
    <source>
        <dbReference type="ARBA" id="ARBA00023180"/>
    </source>
</evidence>
<dbReference type="OrthoDB" id="6232933at2759"/>
<keyword evidence="15" id="KW-0968">Cytoplasmic vesicle</keyword>
<comment type="similarity">
    <text evidence="17">Belongs to the LAMP family.</text>
</comment>
<dbReference type="AlphaFoldDB" id="A0A6P3GFV0"/>
<dbReference type="RefSeq" id="XP_010830553.1">
    <property type="nucleotide sequence ID" value="XM_010832251.1"/>
</dbReference>